<keyword evidence="2" id="KW-1185">Reference proteome</keyword>
<sequence>MELQPDHDTCPDIEDISLSDVYCGGTRTDLPDARTLHRNSARPRTPTRILPRALVVVVMINDRPCRALLDSGSLTDFLSTTVVDQLKLKYDLLDKPIPLQLAVSGSRSVVKASATADLKYQDISGPRQFDIANLDSYDVILGMPFLFQHQVLLGFNPSEIKIRSLLPLPIRGSQTQILELKGSSPESDLIDRYRQELIDYAKDICKDANETPLPPLRAINHVIPLVNDDHVYAWRQSKCPEALRPLWREKRDDYIKTGRWEFFSGSNAVPMIMMKKLTKDGSLKLRT</sequence>
<dbReference type="HOGENOM" id="CLU_047281_0_0_1"/>
<organism evidence="1 2">
    <name type="scientific">Suillus luteus UH-Slu-Lm8-n1</name>
    <dbReference type="NCBI Taxonomy" id="930992"/>
    <lineage>
        <taxon>Eukaryota</taxon>
        <taxon>Fungi</taxon>
        <taxon>Dikarya</taxon>
        <taxon>Basidiomycota</taxon>
        <taxon>Agaricomycotina</taxon>
        <taxon>Agaricomycetes</taxon>
        <taxon>Agaricomycetidae</taxon>
        <taxon>Boletales</taxon>
        <taxon>Suillineae</taxon>
        <taxon>Suillaceae</taxon>
        <taxon>Suillus</taxon>
    </lineage>
</organism>
<dbReference type="STRING" id="930992.A0A0D0B2N1"/>
<dbReference type="Gene3D" id="2.40.70.10">
    <property type="entry name" value="Acid Proteases"/>
    <property type="match status" value="1"/>
</dbReference>
<dbReference type="EMBL" id="KN835406">
    <property type="protein sequence ID" value="KIK38203.1"/>
    <property type="molecule type" value="Genomic_DNA"/>
</dbReference>
<evidence type="ECO:0000313" key="2">
    <source>
        <dbReference type="Proteomes" id="UP000054485"/>
    </source>
</evidence>
<dbReference type="Proteomes" id="UP000054485">
    <property type="component" value="Unassembled WGS sequence"/>
</dbReference>
<dbReference type="AlphaFoldDB" id="A0A0D0B2N1"/>
<protein>
    <submittedName>
        <fullName evidence="1">Uncharacterized protein</fullName>
    </submittedName>
</protein>
<reference evidence="2" key="2">
    <citation type="submission" date="2015-01" db="EMBL/GenBank/DDBJ databases">
        <title>Evolutionary Origins and Diversification of the Mycorrhizal Mutualists.</title>
        <authorList>
            <consortium name="DOE Joint Genome Institute"/>
            <consortium name="Mycorrhizal Genomics Consortium"/>
            <person name="Kohler A."/>
            <person name="Kuo A."/>
            <person name="Nagy L.G."/>
            <person name="Floudas D."/>
            <person name="Copeland A."/>
            <person name="Barry K.W."/>
            <person name="Cichocki N."/>
            <person name="Veneault-Fourrey C."/>
            <person name="LaButti K."/>
            <person name="Lindquist E.A."/>
            <person name="Lipzen A."/>
            <person name="Lundell T."/>
            <person name="Morin E."/>
            <person name="Murat C."/>
            <person name="Riley R."/>
            <person name="Ohm R."/>
            <person name="Sun H."/>
            <person name="Tunlid A."/>
            <person name="Henrissat B."/>
            <person name="Grigoriev I.V."/>
            <person name="Hibbett D.S."/>
            <person name="Martin F."/>
        </authorList>
    </citation>
    <scope>NUCLEOTIDE SEQUENCE [LARGE SCALE GENOMIC DNA]</scope>
    <source>
        <strain evidence="2">UH-Slu-Lm8-n1</strain>
    </source>
</reference>
<reference evidence="1 2" key="1">
    <citation type="submission" date="2014-04" db="EMBL/GenBank/DDBJ databases">
        <authorList>
            <consortium name="DOE Joint Genome Institute"/>
            <person name="Kuo A."/>
            <person name="Ruytinx J."/>
            <person name="Rineau F."/>
            <person name="Colpaert J."/>
            <person name="Kohler A."/>
            <person name="Nagy L.G."/>
            <person name="Floudas D."/>
            <person name="Copeland A."/>
            <person name="Barry K.W."/>
            <person name="Cichocki N."/>
            <person name="Veneault-Fourrey C."/>
            <person name="LaButti K."/>
            <person name="Lindquist E.A."/>
            <person name="Lipzen A."/>
            <person name="Lundell T."/>
            <person name="Morin E."/>
            <person name="Murat C."/>
            <person name="Sun H."/>
            <person name="Tunlid A."/>
            <person name="Henrissat B."/>
            <person name="Grigoriev I.V."/>
            <person name="Hibbett D.S."/>
            <person name="Martin F."/>
            <person name="Nordberg H.P."/>
            <person name="Cantor M.N."/>
            <person name="Hua S.X."/>
        </authorList>
    </citation>
    <scope>NUCLEOTIDE SEQUENCE [LARGE SCALE GENOMIC DNA]</scope>
    <source>
        <strain evidence="1 2">UH-Slu-Lm8-n1</strain>
    </source>
</reference>
<dbReference type="Pfam" id="PF08284">
    <property type="entry name" value="RVP_2"/>
    <property type="match status" value="1"/>
</dbReference>
<dbReference type="SUPFAM" id="SSF50630">
    <property type="entry name" value="Acid proteases"/>
    <property type="match status" value="1"/>
</dbReference>
<accession>A0A0D0B2N1</accession>
<dbReference type="InParanoid" id="A0A0D0B2N1"/>
<dbReference type="OrthoDB" id="1750432at2759"/>
<name>A0A0D0B2N1_9AGAM</name>
<dbReference type="CDD" id="cd00303">
    <property type="entry name" value="retropepsin_like"/>
    <property type="match status" value="1"/>
</dbReference>
<feature type="non-terminal residue" evidence="1">
    <location>
        <position position="287"/>
    </location>
</feature>
<proteinExistence type="predicted"/>
<evidence type="ECO:0000313" key="1">
    <source>
        <dbReference type="EMBL" id="KIK38203.1"/>
    </source>
</evidence>
<dbReference type="InterPro" id="IPR021109">
    <property type="entry name" value="Peptidase_aspartic_dom_sf"/>
</dbReference>
<gene>
    <name evidence="1" type="ORF">CY34DRAFT_91401</name>
</gene>